<reference evidence="9" key="1">
    <citation type="submission" date="2023-11" db="EMBL/GenBank/DDBJ databases">
        <title>Detection of rare carbapenemases in Enterobacterales - comparison of two colorimetric and two CIM-based carbapenemase assays.</title>
        <authorList>
            <person name="Schaffarczyk L."/>
            <person name="Noster J."/>
            <person name="Stelzer Y."/>
            <person name="Sattler J."/>
            <person name="Gatermann S."/>
            <person name="Hamprecht A."/>
        </authorList>
    </citation>
    <scope>NUCLEOTIDE SEQUENCE</scope>
    <source>
        <strain evidence="9">CIM-Cont-037</strain>
    </source>
</reference>
<evidence type="ECO:0000313" key="9">
    <source>
        <dbReference type="EMBL" id="MDX7018214.1"/>
    </source>
</evidence>
<dbReference type="Pfam" id="PF00696">
    <property type="entry name" value="AA_kinase"/>
    <property type="match status" value="1"/>
</dbReference>
<dbReference type="EMBL" id="JAWZZT010000655">
    <property type="protein sequence ID" value="MDX7018214.1"/>
    <property type="molecule type" value="Genomic_DNA"/>
</dbReference>
<dbReference type="PANTHER" id="PTHR23342:SF0">
    <property type="entry name" value="N-ACETYLGLUTAMATE SYNTHASE, MITOCHONDRIAL"/>
    <property type="match status" value="1"/>
</dbReference>
<comment type="caution">
    <text evidence="9">The sequence shown here is derived from an EMBL/GenBank/DDBJ whole genome shotgun (WGS) entry which is preliminary data.</text>
</comment>
<keyword evidence="3 9" id="KW-0808">Transferase</keyword>
<dbReference type="Gene3D" id="3.40.1160.10">
    <property type="entry name" value="Acetylglutamate kinase-like"/>
    <property type="match status" value="1"/>
</dbReference>
<evidence type="ECO:0000259" key="8">
    <source>
        <dbReference type="Pfam" id="PF00696"/>
    </source>
</evidence>
<evidence type="ECO:0000256" key="5">
    <source>
        <dbReference type="ARBA" id="ARBA00022777"/>
    </source>
</evidence>
<dbReference type="InterPro" id="IPR001048">
    <property type="entry name" value="Asp/Glu/Uridylate_kinase"/>
</dbReference>
<organism evidence="9 10">
    <name type="scientific">Klebsiella aerogenes</name>
    <name type="common">Enterobacter aerogenes</name>
    <dbReference type="NCBI Taxonomy" id="548"/>
    <lineage>
        <taxon>Bacteria</taxon>
        <taxon>Pseudomonadati</taxon>
        <taxon>Pseudomonadota</taxon>
        <taxon>Gammaproteobacteria</taxon>
        <taxon>Enterobacterales</taxon>
        <taxon>Enterobacteriaceae</taxon>
        <taxon>Klebsiella/Raoultella group</taxon>
        <taxon>Klebsiella</taxon>
    </lineage>
</organism>
<evidence type="ECO:0000256" key="3">
    <source>
        <dbReference type="ARBA" id="ARBA00022679"/>
    </source>
</evidence>
<dbReference type="PANTHER" id="PTHR23342">
    <property type="entry name" value="N-ACETYLGLUTAMATE SYNTHASE"/>
    <property type="match status" value="1"/>
</dbReference>
<keyword evidence="6" id="KW-0067">ATP-binding</keyword>
<sequence>FIPVIAPIGVGSNGESYNINADLVAGKVAEALKAEKLMLLTNIAGLMDKQGQVLTGLSTEQVNELIADGTIYGGMLPKIRCALEAVQGGVTSAH</sequence>
<dbReference type="PRINTS" id="PR00474">
    <property type="entry name" value="GLU5KINASE"/>
</dbReference>
<name>A0AAW9EE80_KLEAE</name>
<dbReference type="AlphaFoldDB" id="A0AAW9EE80"/>
<evidence type="ECO:0000313" key="10">
    <source>
        <dbReference type="Proteomes" id="UP001279012"/>
    </source>
</evidence>
<dbReference type="GO" id="GO:0003991">
    <property type="term" value="F:acetylglutamate kinase activity"/>
    <property type="evidence" value="ECO:0007669"/>
    <property type="project" value="UniProtKB-EC"/>
</dbReference>
<feature type="domain" description="Aspartate/glutamate/uridylate kinase" evidence="8">
    <location>
        <begin position="1"/>
        <end position="94"/>
    </location>
</feature>
<evidence type="ECO:0000256" key="6">
    <source>
        <dbReference type="ARBA" id="ARBA00022840"/>
    </source>
</evidence>
<dbReference type="InterPro" id="IPR036393">
    <property type="entry name" value="AceGlu_kinase-like_sf"/>
</dbReference>
<evidence type="ECO:0000256" key="7">
    <source>
        <dbReference type="ARBA" id="ARBA00048141"/>
    </source>
</evidence>
<dbReference type="GO" id="GO:0006526">
    <property type="term" value="P:L-arginine biosynthetic process"/>
    <property type="evidence" value="ECO:0007669"/>
    <property type="project" value="TreeGrafter"/>
</dbReference>
<comment type="catalytic activity">
    <reaction evidence="7">
        <text>N-acetyl-L-glutamate + ATP = N-acetyl-L-glutamyl 5-phosphate + ADP</text>
        <dbReference type="Rhea" id="RHEA:14629"/>
        <dbReference type="ChEBI" id="CHEBI:30616"/>
        <dbReference type="ChEBI" id="CHEBI:44337"/>
        <dbReference type="ChEBI" id="CHEBI:57936"/>
        <dbReference type="ChEBI" id="CHEBI:456216"/>
        <dbReference type="EC" id="2.7.2.8"/>
    </reaction>
</comment>
<comment type="pathway">
    <text evidence="1">Amino-acid biosynthesis; L-arginine biosynthesis; N(2)-acetyl-L-ornithine from L-glutamate: step 2/4.</text>
</comment>
<dbReference type="SUPFAM" id="SSF53633">
    <property type="entry name" value="Carbamate kinase-like"/>
    <property type="match status" value="1"/>
</dbReference>
<protein>
    <recommendedName>
        <fullName evidence="2">acetylglutamate kinase</fullName>
        <ecNumber evidence="2">2.7.2.8</ecNumber>
    </recommendedName>
</protein>
<dbReference type="GO" id="GO:0005524">
    <property type="term" value="F:ATP binding"/>
    <property type="evidence" value="ECO:0007669"/>
    <property type="project" value="UniProtKB-KW"/>
</dbReference>
<keyword evidence="5 9" id="KW-0418">Kinase</keyword>
<dbReference type="EC" id="2.7.2.8" evidence="2"/>
<dbReference type="Proteomes" id="UP001279012">
    <property type="component" value="Unassembled WGS sequence"/>
</dbReference>
<evidence type="ECO:0000256" key="1">
    <source>
        <dbReference type="ARBA" id="ARBA00004828"/>
    </source>
</evidence>
<feature type="non-terminal residue" evidence="9">
    <location>
        <position position="94"/>
    </location>
</feature>
<gene>
    <name evidence="9" type="primary">argB</name>
    <name evidence="9" type="ORF">SJ059_27715</name>
</gene>
<evidence type="ECO:0000256" key="2">
    <source>
        <dbReference type="ARBA" id="ARBA00013065"/>
    </source>
</evidence>
<accession>A0AAW9EE80</accession>
<proteinExistence type="predicted"/>
<keyword evidence="4" id="KW-0547">Nucleotide-binding</keyword>
<feature type="non-terminal residue" evidence="9">
    <location>
        <position position="1"/>
    </location>
</feature>
<evidence type="ECO:0000256" key="4">
    <source>
        <dbReference type="ARBA" id="ARBA00022741"/>
    </source>
</evidence>
<dbReference type="InterPro" id="IPR001057">
    <property type="entry name" value="Glu/AcGlu_kinase"/>
</dbReference>